<organism evidence="1 2">
    <name type="scientific">Eumeta variegata</name>
    <name type="common">Bagworm moth</name>
    <name type="synonym">Eumeta japonica</name>
    <dbReference type="NCBI Taxonomy" id="151549"/>
    <lineage>
        <taxon>Eukaryota</taxon>
        <taxon>Metazoa</taxon>
        <taxon>Ecdysozoa</taxon>
        <taxon>Arthropoda</taxon>
        <taxon>Hexapoda</taxon>
        <taxon>Insecta</taxon>
        <taxon>Pterygota</taxon>
        <taxon>Neoptera</taxon>
        <taxon>Endopterygota</taxon>
        <taxon>Lepidoptera</taxon>
        <taxon>Glossata</taxon>
        <taxon>Ditrysia</taxon>
        <taxon>Tineoidea</taxon>
        <taxon>Psychidae</taxon>
        <taxon>Oiketicinae</taxon>
        <taxon>Eumeta</taxon>
    </lineage>
</organism>
<evidence type="ECO:0000313" key="2">
    <source>
        <dbReference type="Proteomes" id="UP000299102"/>
    </source>
</evidence>
<dbReference type="Proteomes" id="UP000299102">
    <property type="component" value="Unassembled WGS sequence"/>
</dbReference>
<dbReference type="OrthoDB" id="7487383at2759"/>
<protein>
    <submittedName>
        <fullName evidence="1">Uncharacterized protein</fullName>
    </submittedName>
</protein>
<reference evidence="1 2" key="1">
    <citation type="journal article" date="2019" name="Commun. Biol.">
        <title>The bagworm genome reveals a unique fibroin gene that provides high tensile strength.</title>
        <authorList>
            <person name="Kono N."/>
            <person name="Nakamura H."/>
            <person name="Ohtoshi R."/>
            <person name="Tomita M."/>
            <person name="Numata K."/>
            <person name="Arakawa K."/>
        </authorList>
    </citation>
    <scope>NUCLEOTIDE SEQUENCE [LARGE SCALE GENOMIC DNA]</scope>
</reference>
<dbReference type="AlphaFoldDB" id="A0A4C1YZG4"/>
<proteinExistence type="predicted"/>
<keyword evidence="2" id="KW-1185">Reference proteome</keyword>
<evidence type="ECO:0000313" key="1">
    <source>
        <dbReference type="EMBL" id="GBP81861.1"/>
    </source>
</evidence>
<accession>A0A4C1YZG4</accession>
<dbReference type="EMBL" id="BGZK01001535">
    <property type="protein sequence ID" value="GBP81861.1"/>
    <property type="molecule type" value="Genomic_DNA"/>
</dbReference>
<comment type="caution">
    <text evidence="1">The sequence shown here is derived from an EMBL/GenBank/DDBJ whole genome shotgun (WGS) entry which is preliminary data.</text>
</comment>
<sequence>MEEITPSHKAFCKVTKALTTEGYIPIPSLKKPDNSVVLDDAEIAECLADSIESQCSQAFLPHDVAHIQHIEEEVQNKVSLEPKDVLPPVSLSAVRTLAKPLIPKKAPDLNGIRNKVIKCFSLPLLDLQLALFAYDTAF</sequence>
<name>A0A4C1YZG4_EUMVA</name>
<gene>
    <name evidence="1" type="ORF">EVAR_55061_1</name>
</gene>